<reference evidence="8 9" key="1">
    <citation type="submission" date="2019-12" db="EMBL/GenBank/DDBJ databases">
        <title>Novel species isolated from a subtropical stream in China.</title>
        <authorList>
            <person name="Lu H."/>
        </authorList>
    </citation>
    <scope>NUCLEOTIDE SEQUENCE [LARGE SCALE GENOMIC DNA]</scope>
    <source>
        <strain evidence="8 9">FT135W</strain>
    </source>
</reference>
<accession>A0A6L8K8E2</accession>
<feature type="transmembrane region" description="Helical" evidence="6">
    <location>
        <begin position="269"/>
        <end position="292"/>
    </location>
</feature>
<feature type="transmembrane region" description="Helical" evidence="6">
    <location>
        <begin position="101"/>
        <end position="119"/>
    </location>
</feature>
<feature type="transmembrane region" description="Helical" evidence="6">
    <location>
        <begin position="227"/>
        <end position="249"/>
    </location>
</feature>
<feature type="transmembrane region" description="Helical" evidence="6">
    <location>
        <begin position="330"/>
        <end position="352"/>
    </location>
</feature>
<feature type="transmembrane region" description="Helical" evidence="6">
    <location>
        <begin position="68"/>
        <end position="89"/>
    </location>
</feature>
<dbReference type="Proteomes" id="UP000479335">
    <property type="component" value="Unassembled WGS sequence"/>
</dbReference>
<dbReference type="InterPro" id="IPR020846">
    <property type="entry name" value="MFS_dom"/>
</dbReference>
<dbReference type="GO" id="GO:0022857">
    <property type="term" value="F:transmembrane transporter activity"/>
    <property type="evidence" value="ECO:0007669"/>
    <property type="project" value="InterPro"/>
</dbReference>
<name>A0A6L8K8E2_9BURK</name>
<comment type="caution">
    <text evidence="8">The sequence shown here is derived from an EMBL/GenBank/DDBJ whole genome shotgun (WGS) entry which is preliminary data.</text>
</comment>
<feature type="transmembrane region" description="Helical" evidence="6">
    <location>
        <begin position="304"/>
        <end position="324"/>
    </location>
</feature>
<evidence type="ECO:0000256" key="1">
    <source>
        <dbReference type="ARBA" id="ARBA00004141"/>
    </source>
</evidence>
<dbReference type="InterPro" id="IPR036259">
    <property type="entry name" value="MFS_trans_sf"/>
</dbReference>
<dbReference type="InterPro" id="IPR011701">
    <property type="entry name" value="MFS"/>
</dbReference>
<feature type="transmembrane region" description="Helical" evidence="6">
    <location>
        <begin position="158"/>
        <end position="180"/>
    </location>
</feature>
<organism evidence="8 9">
    <name type="scientific">Duganella flavida</name>
    <dbReference type="NCBI Taxonomy" id="2692175"/>
    <lineage>
        <taxon>Bacteria</taxon>
        <taxon>Pseudomonadati</taxon>
        <taxon>Pseudomonadota</taxon>
        <taxon>Betaproteobacteria</taxon>
        <taxon>Burkholderiales</taxon>
        <taxon>Oxalobacteraceae</taxon>
        <taxon>Telluria group</taxon>
        <taxon>Duganella</taxon>
    </lineage>
</organism>
<feature type="transmembrane region" description="Helical" evidence="6">
    <location>
        <begin position="34"/>
        <end position="56"/>
    </location>
</feature>
<sequence length="435" mass="46053">MSAQLNPAPVAEPVVAAAPAEEGYLLGKGATLRVFTLLCLLMVFDFADRMIIASLLPSIRAEWLITDAQAGLLSSVLFIGMVLFAFPAVALTNRLGRIKTASLMGIFWSITSAAGALAGNITQLAATRAAVGIGEAGYAPASYAWISAAFPKRRRQLALGLFSSGQVIGMALGVALGGYIGSRFGWRHALGLMALPGLLVAVLLYRGRDYKSIAVAAPTQDRRHLKVIFSTPSLVLAFLSQGFATLQQVPIFYFLPTFFNRVHGIPMHTASYMTSGLLFLAIIAVPLGGWIMDRWSGHAPLRKLSFAPALAVMGTAIYAIAFGLVQDANLQYGLILVAFFTYGLGGVATLGMTQDLVAPDLRPLSATCSIIAIHLLGSAPGPFIAGLLSDRYGLANALLATVFISTALSVSALLLARRYYLADLAKVGKYKLEPA</sequence>
<dbReference type="RefSeq" id="WP_161007121.1">
    <property type="nucleotide sequence ID" value="NZ_WWCN01000007.1"/>
</dbReference>
<keyword evidence="9" id="KW-1185">Reference proteome</keyword>
<feature type="transmembrane region" description="Helical" evidence="6">
    <location>
        <begin position="125"/>
        <end position="146"/>
    </location>
</feature>
<dbReference type="PROSITE" id="PS50850">
    <property type="entry name" value="MFS"/>
    <property type="match status" value="1"/>
</dbReference>
<evidence type="ECO:0000256" key="5">
    <source>
        <dbReference type="ARBA" id="ARBA00023136"/>
    </source>
</evidence>
<evidence type="ECO:0000313" key="9">
    <source>
        <dbReference type="Proteomes" id="UP000479335"/>
    </source>
</evidence>
<keyword evidence="4 6" id="KW-1133">Transmembrane helix</keyword>
<dbReference type="PANTHER" id="PTHR23505">
    <property type="entry name" value="SPINSTER"/>
    <property type="match status" value="1"/>
</dbReference>
<dbReference type="PRINTS" id="PR01036">
    <property type="entry name" value="TCRTETB"/>
</dbReference>
<keyword evidence="5 6" id="KW-0472">Membrane</keyword>
<dbReference type="AlphaFoldDB" id="A0A6L8K8E2"/>
<evidence type="ECO:0000313" key="8">
    <source>
        <dbReference type="EMBL" id="MYM23636.1"/>
    </source>
</evidence>
<protein>
    <submittedName>
        <fullName evidence="8">MFS transporter</fullName>
    </submittedName>
</protein>
<evidence type="ECO:0000256" key="6">
    <source>
        <dbReference type="SAM" id="Phobius"/>
    </source>
</evidence>
<dbReference type="Gene3D" id="1.20.1250.20">
    <property type="entry name" value="MFS general substrate transporter like domains"/>
    <property type="match status" value="2"/>
</dbReference>
<dbReference type="Pfam" id="PF07690">
    <property type="entry name" value="MFS_1"/>
    <property type="match status" value="1"/>
</dbReference>
<feature type="transmembrane region" description="Helical" evidence="6">
    <location>
        <begin position="394"/>
        <end position="416"/>
    </location>
</feature>
<keyword evidence="3 6" id="KW-0812">Transmembrane</keyword>
<evidence type="ECO:0000256" key="3">
    <source>
        <dbReference type="ARBA" id="ARBA00022692"/>
    </source>
</evidence>
<proteinExistence type="predicted"/>
<gene>
    <name evidence="8" type="ORF">GTP46_13355</name>
</gene>
<feature type="domain" description="Major facilitator superfamily (MFS) profile" evidence="7">
    <location>
        <begin position="34"/>
        <end position="420"/>
    </location>
</feature>
<dbReference type="PANTHER" id="PTHR23505:SF79">
    <property type="entry name" value="PROTEIN SPINSTER"/>
    <property type="match status" value="1"/>
</dbReference>
<dbReference type="GO" id="GO:0016020">
    <property type="term" value="C:membrane"/>
    <property type="evidence" value="ECO:0007669"/>
    <property type="project" value="UniProtKB-SubCell"/>
</dbReference>
<feature type="transmembrane region" description="Helical" evidence="6">
    <location>
        <begin position="364"/>
        <end position="388"/>
    </location>
</feature>
<dbReference type="EMBL" id="WWCN01000007">
    <property type="protein sequence ID" value="MYM23636.1"/>
    <property type="molecule type" value="Genomic_DNA"/>
</dbReference>
<evidence type="ECO:0000256" key="4">
    <source>
        <dbReference type="ARBA" id="ARBA00022989"/>
    </source>
</evidence>
<dbReference type="SUPFAM" id="SSF103473">
    <property type="entry name" value="MFS general substrate transporter"/>
    <property type="match status" value="1"/>
</dbReference>
<comment type="subcellular location">
    <subcellularLocation>
        <location evidence="1">Membrane</location>
        <topology evidence="1">Multi-pass membrane protein</topology>
    </subcellularLocation>
</comment>
<evidence type="ECO:0000259" key="7">
    <source>
        <dbReference type="PROSITE" id="PS50850"/>
    </source>
</evidence>
<keyword evidence="2" id="KW-0813">Transport</keyword>
<evidence type="ECO:0000256" key="2">
    <source>
        <dbReference type="ARBA" id="ARBA00022448"/>
    </source>
</evidence>
<feature type="transmembrane region" description="Helical" evidence="6">
    <location>
        <begin position="186"/>
        <end position="206"/>
    </location>
</feature>
<dbReference type="InterPro" id="IPR044770">
    <property type="entry name" value="MFS_spinster-like"/>
</dbReference>